<dbReference type="Gene3D" id="1.10.20.10">
    <property type="entry name" value="Histone, subunit A"/>
    <property type="match status" value="1"/>
</dbReference>
<keyword evidence="1" id="KW-0238">DNA-binding</keyword>
<evidence type="ECO:0000313" key="2">
    <source>
        <dbReference type="EMBL" id="CAI9612301.1"/>
    </source>
</evidence>
<reference evidence="2" key="1">
    <citation type="submission" date="2023-05" db="EMBL/GenBank/DDBJ databases">
        <authorList>
            <person name="Stuckert A."/>
        </authorList>
    </citation>
    <scope>NUCLEOTIDE SEQUENCE</scope>
</reference>
<protein>
    <recommendedName>
        <fullName evidence="1">Histone H2A</fullName>
    </recommendedName>
</protein>
<accession>A0ABN9GXI9</accession>
<dbReference type="InterPro" id="IPR002119">
    <property type="entry name" value="Histone_H2A"/>
</dbReference>
<name>A0ABN9GXI9_9NEOB</name>
<keyword evidence="1" id="KW-0539">Nucleus</keyword>
<dbReference type="EMBL" id="CATNWA010019277">
    <property type="protein sequence ID" value="CAI9612301.1"/>
    <property type="molecule type" value="Genomic_DNA"/>
</dbReference>
<evidence type="ECO:0000313" key="3">
    <source>
        <dbReference type="Proteomes" id="UP001162483"/>
    </source>
</evidence>
<organism evidence="2 3">
    <name type="scientific">Staurois parvus</name>
    <dbReference type="NCBI Taxonomy" id="386267"/>
    <lineage>
        <taxon>Eukaryota</taxon>
        <taxon>Metazoa</taxon>
        <taxon>Chordata</taxon>
        <taxon>Craniata</taxon>
        <taxon>Vertebrata</taxon>
        <taxon>Euteleostomi</taxon>
        <taxon>Amphibia</taxon>
        <taxon>Batrachia</taxon>
        <taxon>Anura</taxon>
        <taxon>Neobatrachia</taxon>
        <taxon>Ranoidea</taxon>
        <taxon>Ranidae</taxon>
        <taxon>Staurois</taxon>
    </lineage>
</organism>
<dbReference type="SMART" id="SM00414">
    <property type="entry name" value="H2A"/>
    <property type="match status" value="1"/>
</dbReference>
<dbReference type="InterPro" id="IPR009072">
    <property type="entry name" value="Histone-fold"/>
</dbReference>
<gene>
    <name evidence="2" type="ORF">SPARVUS_LOCUS14684468</name>
</gene>
<dbReference type="Proteomes" id="UP001162483">
    <property type="component" value="Unassembled WGS sequence"/>
</dbReference>
<proteinExistence type="inferred from homology"/>
<keyword evidence="3" id="KW-1185">Reference proteome</keyword>
<dbReference type="PRINTS" id="PR00620">
    <property type="entry name" value="HISTONEH2A"/>
</dbReference>
<dbReference type="CDD" id="cd00074">
    <property type="entry name" value="HFD_H2A"/>
    <property type="match status" value="1"/>
</dbReference>
<dbReference type="PANTHER" id="PTHR23430">
    <property type="entry name" value="HISTONE H2A"/>
    <property type="match status" value="1"/>
</dbReference>
<evidence type="ECO:0000256" key="1">
    <source>
        <dbReference type="RuleBase" id="RU003767"/>
    </source>
</evidence>
<comment type="caution">
    <text evidence="2">The sequence shown here is derived from an EMBL/GenBank/DDBJ whole genome shotgun (WGS) entry which is preliminary data.</text>
</comment>
<feature type="non-terminal residue" evidence="2">
    <location>
        <position position="1"/>
    </location>
</feature>
<keyword evidence="1" id="KW-0544">Nucleosome core</keyword>
<dbReference type="SUPFAM" id="SSF47113">
    <property type="entry name" value="Histone-fold"/>
    <property type="match status" value="1"/>
</dbReference>
<sequence>SRASLQFPIGCVQHLLREGNYVEWVGARAYVYLAAVLEYLMTEILGLPANKKTHIIPRHLQLAVCNDKKLKKLQGDITITQG</sequence>
<comment type="similarity">
    <text evidence="1">Belongs to the histone H2A family.</text>
</comment>
<comment type="subcellular location">
    <subcellularLocation>
        <location evidence="1">Nucleus</location>
    </subcellularLocation>
</comment>
<comment type="subunit">
    <text evidence="1">The nucleosome is a histone octamer containing two molecules each of H2A, H2B, H3 and H4 assembled in one H3-H4 heterotetramer and two H2A-H2B heterodimers. The octamer wraps approximately 147 bp of DNA.</text>
</comment>
<keyword evidence="1" id="KW-0158">Chromosome</keyword>